<dbReference type="EMBL" id="FODJ01000001">
    <property type="protein sequence ID" value="SEN59629.1"/>
    <property type="molecule type" value="Genomic_DNA"/>
</dbReference>
<proteinExistence type="predicted"/>
<organism evidence="1 2">
    <name type="scientific">Amphibacillus marinus</name>
    <dbReference type="NCBI Taxonomy" id="872970"/>
    <lineage>
        <taxon>Bacteria</taxon>
        <taxon>Bacillati</taxon>
        <taxon>Bacillota</taxon>
        <taxon>Bacilli</taxon>
        <taxon>Bacillales</taxon>
        <taxon>Bacillaceae</taxon>
        <taxon>Amphibacillus</taxon>
    </lineage>
</organism>
<dbReference type="PANTHER" id="PTHR30531">
    <property type="entry name" value="FLAGELLAR BIOSYNTHETIC PROTEIN FLHB"/>
    <property type="match status" value="1"/>
</dbReference>
<accession>A0A1H8HTZ7</accession>
<dbReference type="PANTHER" id="PTHR30531:SF12">
    <property type="entry name" value="FLAGELLAR BIOSYNTHETIC PROTEIN FLHB"/>
    <property type="match status" value="1"/>
</dbReference>
<dbReference type="GO" id="GO:0009306">
    <property type="term" value="P:protein secretion"/>
    <property type="evidence" value="ECO:0007669"/>
    <property type="project" value="InterPro"/>
</dbReference>
<dbReference type="InterPro" id="IPR006135">
    <property type="entry name" value="T3SS_substrate_exporter"/>
</dbReference>
<dbReference type="AlphaFoldDB" id="A0A1H8HTZ7"/>
<gene>
    <name evidence="1" type="ORF">SAMN04488134_101440</name>
</gene>
<reference evidence="1 2" key="1">
    <citation type="submission" date="2016-10" db="EMBL/GenBank/DDBJ databases">
        <authorList>
            <person name="de Groot N.N."/>
        </authorList>
    </citation>
    <scope>NUCLEOTIDE SEQUENCE [LARGE SCALE GENOMIC DNA]</scope>
    <source>
        <strain evidence="1 2">CGMCC 1.10434</strain>
    </source>
</reference>
<evidence type="ECO:0000313" key="2">
    <source>
        <dbReference type="Proteomes" id="UP000199300"/>
    </source>
</evidence>
<dbReference type="OrthoDB" id="5244399at2"/>
<dbReference type="Pfam" id="PF01312">
    <property type="entry name" value="Bac_export_2"/>
    <property type="match status" value="1"/>
</dbReference>
<dbReference type="Proteomes" id="UP000199300">
    <property type="component" value="Unassembled WGS sequence"/>
</dbReference>
<name>A0A1H8HTZ7_9BACI</name>
<keyword evidence="2" id="KW-1185">Reference proteome</keyword>
<dbReference type="RefSeq" id="WP_091494313.1">
    <property type="nucleotide sequence ID" value="NZ_FODJ01000001.1"/>
</dbReference>
<keyword evidence="1" id="KW-0282">Flagellum</keyword>
<dbReference type="STRING" id="872970.SAMN04488134_101440"/>
<dbReference type="GO" id="GO:0005886">
    <property type="term" value="C:plasma membrane"/>
    <property type="evidence" value="ECO:0007669"/>
    <property type="project" value="TreeGrafter"/>
</dbReference>
<dbReference type="SUPFAM" id="SSF160544">
    <property type="entry name" value="EscU C-terminal domain-like"/>
    <property type="match status" value="1"/>
</dbReference>
<keyword evidence="1" id="KW-0966">Cell projection</keyword>
<protein>
    <submittedName>
        <fullName evidence="1">Flagellar biosynthesis protein</fullName>
    </submittedName>
</protein>
<dbReference type="InterPro" id="IPR029025">
    <property type="entry name" value="T3SS_substrate_exporter_C"/>
</dbReference>
<dbReference type="Gene3D" id="3.40.1690.10">
    <property type="entry name" value="secretion proteins EscU"/>
    <property type="match status" value="1"/>
</dbReference>
<evidence type="ECO:0000313" key="1">
    <source>
        <dbReference type="EMBL" id="SEN59629.1"/>
    </source>
</evidence>
<sequence>MKKNNQLSRAVALKYDRKKNSAPVIKAKGKGYVADEIIKRAQASDVPIQQDKSLVEMLSELNINDRIPEELYQAVAEVFAFIYKVDQEQKK</sequence>
<keyword evidence="1" id="KW-0969">Cilium</keyword>